<keyword evidence="3" id="KW-1185">Reference proteome</keyword>
<proteinExistence type="predicted"/>
<name>A0ABY5PGB9_9ACTN</name>
<dbReference type="InterPro" id="IPR036390">
    <property type="entry name" value="WH_DNA-bd_sf"/>
</dbReference>
<dbReference type="SUPFAM" id="SSF46785">
    <property type="entry name" value="Winged helix' DNA-binding domain"/>
    <property type="match status" value="1"/>
</dbReference>
<dbReference type="Pfam" id="PF12840">
    <property type="entry name" value="HTH_20"/>
    <property type="match status" value="1"/>
</dbReference>
<evidence type="ECO:0000259" key="1">
    <source>
        <dbReference type="SMART" id="SM00418"/>
    </source>
</evidence>
<protein>
    <submittedName>
        <fullName evidence="2">Winged helix-turn-helix domain-containing protein</fullName>
    </submittedName>
</protein>
<dbReference type="EMBL" id="CP088295">
    <property type="protein sequence ID" value="UUY03612.1"/>
    <property type="molecule type" value="Genomic_DNA"/>
</dbReference>
<dbReference type="InterPro" id="IPR001845">
    <property type="entry name" value="HTH_ArsR_DNA-bd_dom"/>
</dbReference>
<organism evidence="2 3">
    <name type="scientific">Svornostia abyssi</name>
    <dbReference type="NCBI Taxonomy" id="2898438"/>
    <lineage>
        <taxon>Bacteria</taxon>
        <taxon>Bacillati</taxon>
        <taxon>Actinomycetota</taxon>
        <taxon>Thermoleophilia</taxon>
        <taxon>Solirubrobacterales</taxon>
        <taxon>Baekduiaceae</taxon>
        <taxon>Svornostia</taxon>
    </lineage>
</organism>
<dbReference type="SMART" id="SM00418">
    <property type="entry name" value="HTH_ARSR"/>
    <property type="match status" value="1"/>
</dbReference>
<feature type="domain" description="HTH arsR-type" evidence="1">
    <location>
        <begin position="26"/>
        <end position="110"/>
    </location>
</feature>
<reference evidence="3" key="1">
    <citation type="submission" date="2021-11" db="EMBL/GenBank/DDBJ databases">
        <title>Cultivation dependent microbiological survey of springs from the worlds oldest radium mine currently devoted to the extraction of radon-saturated water.</title>
        <authorList>
            <person name="Kapinusova G."/>
            <person name="Smrhova T."/>
            <person name="Strejcek M."/>
            <person name="Suman J."/>
            <person name="Jani K."/>
            <person name="Pajer P."/>
            <person name="Uhlik O."/>
        </authorList>
    </citation>
    <scope>NUCLEOTIDE SEQUENCE [LARGE SCALE GENOMIC DNA]</scope>
    <source>
        <strain evidence="3">J379</strain>
    </source>
</reference>
<dbReference type="InterPro" id="IPR036388">
    <property type="entry name" value="WH-like_DNA-bd_sf"/>
</dbReference>
<dbReference type="RefSeq" id="WP_353864114.1">
    <property type="nucleotide sequence ID" value="NZ_CP088295.1"/>
</dbReference>
<gene>
    <name evidence="2" type="ORF">LRS13_23575</name>
</gene>
<accession>A0ABY5PGB9</accession>
<dbReference type="Proteomes" id="UP001058860">
    <property type="component" value="Chromosome"/>
</dbReference>
<evidence type="ECO:0000313" key="2">
    <source>
        <dbReference type="EMBL" id="UUY03612.1"/>
    </source>
</evidence>
<dbReference type="Gene3D" id="1.10.10.10">
    <property type="entry name" value="Winged helix-like DNA-binding domain superfamily/Winged helix DNA-binding domain"/>
    <property type="match status" value="1"/>
</dbReference>
<sequence>MSHEVMNGHAPRFDATSGEFFVRDPEKLKVLAHPIRMKILKQAQLGEVSAKEAARDLEEPIGKVSYHVRVLADAGLLELTRQTPRRGAIESHYRATVSMHLDDATWQAVGHDVRRLMLAAAAKEWSADLHAAVETGGFELDEALLANAHFGADAEGLVELRAALDAHYRRLLEIEASIAARMENDPDAEITEVNVGLAFYEGANTPAANAPFFARSGGETYPLIPEYIEDQ</sequence>
<evidence type="ECO:0000313" key="3">
    <source>
        <dbReference type="Proteomes" id="UP001058860"/>
    </source>
</evidence>
<dbReference type="InterPro" id="IPR011991">
    <property type="entry name" value="ArsR-like_HTH"/>
</dbReference>
<dbReference type="CDD" id="cd00090">
    <property type="entry name" value="HTH_ARSR"/>
    <property type="match status" value="1"/>
</dbReference>